<dbReference type="Gene3D" id="1.10.3090.10">
    <property type="entry name" value="cca-adding enzyme, domain 2"/>
    <property type="match status" value="1"/>
</dbReference>
<dbReference type="EMBL" id="SKCS01000144">
    <property type="protein sequence ID" value="TNN15642.1"/>
    <property type="molecule type" value="Genomic_DNA"/>
</dbReference>
<dbReference type="Gene3D" id="3.30.460.10">
    <property type="entry name" value="Beta Polymerase, domain 2"/>
    <property type="match status" value="1"/>
</dbReference>
<dbReference type="GO" id="GO:0046872">
    <property type="term" value="F:metal ion binding"/>
    <property type="evidence" value="ECO:0007669"/>
    <property type="project" value="UniProtKB-KW"/>
</dbReference>
<dbReference type="STRING" id="6182.A0A4Z2DGM7"/>
<evidence type="ECO:0000256" key="7">
    <source>
        <dbReference type="ARBA" id="ARBA00022741"/>
    </source>
</evidence>
<gene>
    <name evidence="12" type="ORF">EWB00_001160</name>
</gene>
<dbReference type="AlphaFoldDB" id="A0A4Z2DGM7"/>
<dbReference type="InterPro" id="IPR043519">
    <property type="entry name" value="NT_sf"/>
</dbReference>
<evidence type="ECO:0000256" key="5">
    <source>
        <dbReference type="ARBA" id="ARBA00022695"/>
    </source>
</evidence>
<keyword evidence="9" id="KW-0694">RNA-binding</keyword>
<dbReference type="Proteomes" id="UP000311919">
    <property type="component" value="Unassembled WGS sequence"/>
</dbReference>
<dbReference type="CDD" id="cd05398">
    <property type="entry name" value="NT_ClassII-CCAase"/>
    <property type="match status" value="1"/>
</dbReference>
<dbReference type="OrthoDB" id="445712at2759"/>
<keyword evidence="6" id="KW-0479">Metal-binding</keyword>
<keyword evidence="5" id="KW-0548">Nucleotidyltransferase</keyword>
<proteinExistence type="inferred from homology"/>
<evidence type="ECO:0000259" key="10">
    <source>
        <dbReference type="Pfam" id="PF01743"/>
    </source>
</evidence>
<feature type="domain" description="tRNA nucleotidyltransferase/poly(A) polymerase RNA and SrmB- binding" evidence="11">
    <location>
        <begin position="265"/>
        <end position="316"/>
    </location>
</feature>
<dbReference type="Pfam" id="PF01743">
    <property type="entry name" value="PolyA_pol"/>
    <property type="match status" value="1"/>
</dbReference>
<dbReference type="GO" id="GO:0000166">
    <property type="term" value="F:nucleotide binding"/>
    <property type="evidence" value="ECO:0007669"/>
    <property type="project" value="UniProtKB-KW"/>
</dbReference>
<keyword evidence="4" id="KW-0819">tRNA processing</keyword>
<sequence>MKMLLLDVRSKVHGTKEKNVMFRLIRYPLITKKISSAGTFIAYAMERSLTSNTIDLTPFPELYTEENITVHKIFKKYGFDLRIAGGAVRDILLGVSPHDIDFATDATPSQMCEMFSKEGIRMLNRNGESHGTVTARINDKENFEVTTLRIDVVTDGRHSEVIFTNDWKLDAERRDLTVNSMFLSVDMHELFDDVNGKTIENSSNNRRKVKGYLWDYFNGRDDLNNHRIRFVGDADTRIKEDYLRILRYFRFHGRLAIEATYDEHDENVLKTIASNANGLSKISGERCWSELKKILLCPSTPFLLRRMANAGLFVHLGLPENPNFDELDKIWRRDIISISPDPITCLAAIMTSPDEVKKLNERLHLSNLEIAILLYILKKRDYCSGLSNKEGCDGFRFYEKEFLLSSEPSKIKPAITEMLKYLGNDKLLVDKWLLWQPPKCPVNGTMLIDQWGIRDKLIRPVMTKIRQQWCESDYKLTADELLNESNKQLILDHLNDYSVMEPEKLVIKSKKSRR</sequence>
<keyword evidence="7" id="KW-0547">Nucleotide-binding</keyword>
<comment type="cofactor">
    <cofactor evidence="1">
        <name>Mg(2+)</name>
        <dbReference type="ChEBI" id="CHEBI:18420"/>
    </cofactor>
</comment>
<dbReference type="InterPro" id="IPR032828">
    <property type="entry name" value="PolyA_RNA-bd"/>
</dbReference>
<comment type="similarity">
    <text evidence="2 9">Belongs to the tRNA nucleotidyltransferase/poly(A) polymerase family.</text>
</comment>
<keyword evidence="8" id="KW-0460">Magnesium</keyword>
<comment type="caution">
    <text evidence="12">The sequence shown here is derived from an EMBL/GenBank/DDBJ whole genome shotgun (WGS) entry which is preliminary data.</text>
</comment>
<dbReference type="InterPro" id="IPR050264">
    <property type="entry name" value="Bact_CCA-adding_enz_type3_sf"/>
</dbReference>
<name>A0A4Z2DGM7_SCHJA</name>
<evidence type="ECO:0000256" key="8">
    <source>
        <dbReference type="ARBA" id="ARBA00022842"/>
    </source>
</evidence>
<evidence type="ECO:0000256" key="3">
    <source>
        <dbReference type="ARBA" id="ARBA00022679"/>
    </source>
</evidence>
<evidence type="ECO:0000256" key="6">
    <source>
        <dbReference type="ARBA" id="ARBA00022723"/>
    </source>
</evidence>
<feature type="domain" description="Poly A polymerase head" evidence="10">
    <location>
        <begin position="81"/>
        <end position="197"/>
    </location>
</feature>
<organism evidence="12 13">
    <name type="scientific">Schistosoma japonicum</name>
    <name type="common">Blood fluke</name>
    <dbReference type="NCBI Taxonomy" id="6182"/>
    <lineage>
        <taxon>Eukaryota</taxon>
        <taxon>Metazoa</taxon>
        <taxon>Spiralia</taxon>
        <taxon>Lophotrochozoa</taxon>
        <taxon>Platyhelminthes</taxon>
        <taxon>Trematoda</taxon>
        <taxon>Digenea</taxon>
        <taxon>Strigeidida</taxon>
        <taxon>Schistosomatoidea</taxon>
        <taxon>Schistosomatidae</taxon>
        <taxon>Schistosoma</taxon>
    </lineage>
</organism>
<dbReference type="Pfam" id="PF12627">
    <property type="entry name" value="PolyA_pol_RNAbd"/>
    <property type="match status" value="1"/>
</dbReference>
<evidence type="ECO:0000259" key="11">
    <source>
        <dbReference type="Pfam" id="PF12627"/>
    </source>
</evidence>
<evidence type="ECO:0000256" key="9">
    <source>
        <dbReference type="RuleBase" id="RU003953"/>
    </source>
</evidence>
<dbReference type="GO" id="GO:0000049">
    <property type="term" value="F:tRNA binding"/>
    <property type="evidence" value="ECO:0007669"/>
    <property type="project" value="TreeGrafter"/>
</dbReference>
<evidence type="ECO:0000313" key="12">
    <source>
        <dbReference type="EMBL" id="TNN15642.1"/>
    </source>
</evidence>
<evidence type="ECO:0000256" key="4">
    <source>
        <dbReference type="ARBA" id="ARBA00022694"/>
    </source>
</evidence>
<keyword evidence="13" id="KW-1185">Reference proteome</keyword>
<dbReference type="PANTHER" id="PTHR46173:SF1">
    <property type="entry name" value="CCA TRNA NUCLEOTIDYLTRANSFERASE 1, MITOCHONDRIAL"/>
    <property type="match status" value="1"/>
</dbReference>
<dbReference type="SUPFAM" id="SSF81301">
    <property type="entry name" value="Nucleotidyltransferase"/>
    <property type="match status" value="1"/>
</dbReference>
<evidence type="ECO:0000313" key="13">
    <source>
        <dbReference type="Proteomes" id="UP000311919"/>
    </source>
</evidence>
<evidence type="ECO:0000256" key="2">
    <source>
        <dbReference type="ARBA" id="ARBA00007265"/>
    </source>
</evidence>
<dbReference type="GO" id="GO:0001680">
    <property type="term" value="P:tRNA 3'-terminal CCA addition"/>
    <property type="evidence" value="ECO:0007669"/>
    <property type="project" value="TreeGrafter"/>
</dbReference>
<dbReference type="GO" id="GO:0016779">
    <property type="term" value="F:nucleotidyltransferase activity"/>
    <property type="evidence" value="ECO:0007669"/>
    <property type="project" value="UniProtKB-KW"/>
</dbReference>
<reference evidence="12 13" key="1">
    <citation type="submission" date="2019-03" db="EMBL/GenBank/DDBJ databases">
        <title>An improved genome assembly of the fluke Schistosoma japonicum.</title>
        <authorList>
            <person name="Hu W."/>
            <person name="Luo F."/>
            <person name="Yin M."/>
            <person name="Mo X."/>
            <person name="Sun C."/>
            <person name="Wu Q."/>
            <person name="Zhu B."/>
            <person name="Xiang M."/>
            <person name="Wang J."/>
            <person name="Wang Y."/>
            <person name="Zhang T."/>
            <person name="Xu B."/>
            <person name="Zheng H."/>
            <person name="Feng Z."/>
        </authorList>
    </citation>
    <scope>NUCLEOTIDE SEQUENCE [LARGE SCALE GENOMIC DNA]</scope>
    <source>
        <strain evidence="12">HuSjv2</strain>
        <tissue evidence="12">Worms</tissue>
    </source>
</reference>
<dbReference type="GO" id="GO:0005739">
    <property type="term" value="C:mitochondrion"/>
    <property type="evidence" value="ECO:0007669"/>
    <property type="project" value="TreeGrafter"/>
</dbReference>
<protein>
    <submittedName>
        <fullName evidence="12">CCA tRNA nucleotidyltransferase 1 isoform 2</fullName>
    </submittedName>
</protein>
<dbReference type="InterPro" id="IPR002646">
    <property type="entry name" value="PolA_pol_head_dom"/>
</dbReference>
<dbReference type="GO" id="GO:1990180">
    <property type="term" value="P:mitochondrial tRNA 3'-end processing"/>
    <property type="evidence" value="ECO:0007669"/>
    <property type="project" value="TreeGrafter"/>
</dbReference>
<keyword evidence="3 9" id="KW-0808">Transferase</keyword>
<dbReference type="PANTHER" id="PTHR46173">
    <property type="entry name" value="CCA TRNA NUCLEOTIDYLTRANSFERASE 1, MITOCHONDRIAL"/>
    <property type="match status" value="1"/>
</dbReference>
<dbReference type="SUPFAM" id="SSF81891">
    <property type="entry name" value="Poly A polymerase C-terminal region-like"/>
    <property type="match status" value="1"/>
</dbReference>
<accession>A0A4Z2DGM7</accession>
<evidence type="ECO:0000256" key="1">
    <source>
        <dbReference type="ARBA" id="ARBA00001946"/>
    </source>
</evidence>